<dbReference type="GO" id="GO:0016020">
    <property type="term" value="C:membrane"/>
    <property type="evidence" value="ECO:0007669"/>
    <property type="project" value="UniProtKB-SubCell"/>
</dbReference>
<evidence type="ECO:0000256" key="6">
    <source>
        <dbReference type="RuleBase" id="RU003755"/>
    </source>
</evidence>
<dbReference type="EMBL" id="CABDVU010000001">
    <property type="protein sequence ID" value="VTN11555.1"/>
    <property type="molecule type" value="Genomic_DNA"/>
</dbReference>
<name>A0A4U9D6X4_RAOTE</name>
<feature type="domain" description="Major facilitator superfamily (MFS) profile" evidence="8">
    <location>
        <begin position="1"/>
        <end position="108"/>
    </location>
</feature>
<gene>
    <name evidence="9" type="primary">dtpT_1</name>
    <name evidence="9" type="ORF">NCTC9185_03511</name>
</gene>
<feature type="transmembrane region" description="Helical" evidence="7">
    <location>
        <begin position="20"/>
        <end position="38"/>
    </location>
</feature>
<evidence type="ECO:0000313" key="10">
    <source>
        <dbReference type="Proteomes" id="UP000339249"/>
    </source>
</evidence>
<dbReference type="InterPro" id="IPR020846">
    <property type="entry name" value="MFS_dom"/>
</dbReference>
<dbReference type="InterPro" id="IPR018456">
    <property type="entry name" value="PTR2_symporter_CS"/>
</dbReference>
<dbReference type="AlphaFoldDB" id="A0A4U9D6X4"/>
<dbReference type="GO" id="GO:0006857">
    <property type="term" value="P:oligopeptide transport"/>
    <property type="evidence" value="ECO:0007669"/>
    <property type="project" value="InterPro"/>
</dbReference>
<keyword evidence="6" id="KW-0813">Transport</keyword>
<comment type="subcellular location">
    <subcellularLocation>
        <location evidence="1 6">Membrane</location>
        <topology evidence="1 6">Multi-pass membrane protein</topology>
    </subcellularLocation>
</comment>
<reference evidence="9 10" key="1">
    <citation type="submission" date="2019-04" db="EMBL/GenBank/DDBJ databases">
        <authorList>
            <consortium name="Pathogen Informatics"/>
        </authorList>
    </citation>
    <scope>NUCLEOTIDE SEQUENCE [LARGE SCALE GENOMIC DNA]</scope>
    <source>
        <strain evidence="9 10">NCTC9185</strain>
    </source>
</reference>
<evidence type="ECO:0000256" key="5">
    <source>
        <dbReference type="ARBA" id="ARBA00023136"/>
    </source>
</evidence>
<dbReference type="GO" id="GO:0022857">
    <property type="term" value="F:transmembrane transporter activity"/>
    <property type="evidence" value="ECO:0007669"/>
    <property type="project" value="InterPro"/>
</dbReference>
<evidence type="ECO:0000256" key="1">
    <source>
        <dbReference type="ARBA" id="ARBA00004141"/>
    </source>
</evidence>
<sequence>MVGTLYKKGDARRDGGFSLFYMGINMGSFIAPLISGWLIKSHGWHWGFGIGGIGMLVALVIFPPVRRSGHESATTAKWGLDSTWNSPVAKKKTASAPGCWRWRSVLRR</sequence>
<evidence type="ECO:0000313" key="9">
    <source>
        <dbReference type="EMBL" id="VTN11555.1"/>
    </source>
</evidence>
<protein>
    <submittedName>
        <fullName evidence="9">Di-/tripeptide transporter</fullName>
    </submittedName>
</protein>
<evidence type="ECO:0000256" key="4">
    <source>
        <dbReference type="ARBA" id="ARBA00022989"/>
    </source>
</evidence>
<dbReference type="Proteomes" id="UP000339249">
    <property type="component" value="Unassembled WGS sequence"/>
</dbReference>
<evidence type="ECO:0000256" key="3">
    <source>
        <dbReference type="ARBA" id="ARBA00022692"/>
    </source>
</evidence>
<keyword evidence="3 6" id="KW-0812">Transmembrane</keyword>
<dbReference type="InterPro" id="IPR036259">
    <property type="entry name" value="MFS_trans_sf"/>
</dbReference>
<evidence type="ECO:0000259" key="8">
    <source>
        <dbReference type="PROSITE" id="PS50850"/>
    </source>
</evidence>
<dbReference type="Pfam" id="PF00854">
    <property type="entry name" value="PTR2"/>
    <property type="match status" value="1"/>
</dbReference>
<proteinExistence type="inferred from homology"/>
<keyword evidence="4 7" id="KW-1133">Transmembrane helix</keyword>
<keyword evidence="2" id="KW-1003">Cell membrane</keyword>
<accession>A0A4U9D6X4</accession>
<dbReference type="PROSITE" id="PS01023">
    <property type="entry name" value="PTR2_2"/>
    <property type="match status" value="1"/>
</dbReference>
<dbReference type="Gene3D" id="1.20.1250.20">
    <property type="entry name" value="MFS general substrate transporter like domains"/>
    <property type="match status" value="1"/>
</dbReference>
<organism evidence="9 10">
    <name type="scientific">Raoultella terrigena</name>
    <name type="common">Klebsiella terrigena</name>
    <dbReference type="NCBI Taxonomy" id="577"/>
    <lineage>
        <taxon>Bacteria</taxon>
        <taxon>Pseudomonadati</taxon>
        <taxon>Pseudomonadota</taxon>
        <taxon>Gammaproteobacteria</taxon>
        <taxon>Enterobacterales</taxon>
        <taxon>Enterobacteriaceae</taxon>
        <taxon>Klebsiella/Raoultella group</taxon>
        <taxon>Raoultella</taxon>
    </lineage>
</organism>
<feature type="transmembrane region" description="Helical" evidence="7">
    <location>
        <begin position="44"/>
        <end position="62"/>
    </location>
</feature>
<comment type="similarity">
    <text evidence="6">Belongs to the major facilitator superfamily. Proton-dependent oligopeptide transporter (POT/PTR) (TC 2.A.17) family.</text>
</comment>
<dbReference type="InterPro" id="IPR000109">
    <property type="entry name" value="POT_fam"/>
</dbReference>
<evidence type="ECO:0000256" key="7">
    <source>
        <dbReference type="SAM" id="Phobius"/>
    </source>
</evidence>
<dbReference type="PROSITE" id="PS50850">
    <property type="entry name" value="MFS"/>
    <property type="match status" value="1"/>
</dbReference>
<keyword evidence="5 7" id="KW-0472">Membrane</keyword>
<dbReference type="SUPFAM" id="SSF103473">
    <property type="entry name" value="MFS general substrate transporter"/>
    <property type="match status" value="1"/>
</dbReference>
<evidence type="ECO:0000256" key="2">
    <source>
        <dbReference type="ARBA" id="ARBA00022475"/>
    </source>
</evidence>